<keyword evidence="2" id="KW-1185">Reference proteome</keyword>
<dbReference type="EMBL" id="LIAE01006600">
    <property type="protein sequence ID" value="PAV87206.1"/>
    <property type="molecule type" value="Genomic_DNA"/>
</dbReference>
<organism evidence="1 2">
    <name type="scientific">Diploscapter pachys</name>
    <dbReference type="NCBI Taxonomy" id="2018661"/>
    <lineage>
        <taxon>Eukaryota</taxon>
        <taxon>Metazoa</taxon>
        <taxon>Ecdysozoa</taxon>
        <taxon>Nematoda</taxon>
        <taxon>Chromadorea</taxon>
        <taxon>Rhabditida</taxon>
        <taxon>Rhabditina</taxon>
        <taxon>Rhabditomorpha</taxon>
        <taxon>Rhabditoidea</taxon>
        <taxon>Rhabditidae</taxon>
        <taxon>Diploscapter</taxon>
    </lineage>
</organism>
<dbReference type="Proteomes" id="UP000218231">
    <property type="component" value="Unassembled WGS sequence"/>
</dbReference>
<dbReference type="AlphaFoldDB" id="A0A2A2LLV3"/>
<protein>
    <submittedName>
        <fullName evidence="1">Uncharacterized protein</fullName>
    </submittedName>
</protein>
<evidence type="ECO:0000313" key="2">
    <source>
        <dbReference type="Proteomes" id="UP000218231"/>
    </source>
</evidence>
<gene>
    <name evidence="1" type="ORF">WR25_24171</name>
</gene>
<evidence type="ECO:0000313" key="1">
    <source>
        <dbReference type="EMBL" id="PAV87206.1"/>
    </source>
</evidence>
<sequence length="76" mass="9007">MTNLTVKTRSDHLFRLFRKRFNLKSPFSDGHRISVITKLMHRSSPYKQSEMYTFWLDVLSVKQEIKEERASIGSMA</sequence>
<reference evidence="1 2" key="1">
    <citation type="journal article" date="2017" name="Curr. Biol.">
        <title>Genome architecture and evolution of a unichromosomal asexual nematode.</title>
        <authorList>
            <person name="Fradin H."/>
            <person name="Zegar C."/>
            <person name="Gutwein M."/>
            <person name="Lucas J."/>
            <person name="Kovtun M."/>
            <person name="Corcoran D."/>
            <person name="Baugh L.R."/>
            <person name="Kiontke K."/>
            <person name="Gunsalus K."/>
            <person name="Fitch D.H."/>
            <person name="Piano F."/>
        </authorList>
    </citation>
    <scope>NUCLEOTIDE SEQUENCE [LARGE SCALE GENOMIC DNA]</scope>
    <source>
        <strain evidence="1">PF1309</strain>
    </source>
</reference>
<name>A0A2A2LLV3_9BILA</name>
<comment type="caution">
    <text evidence="1">The sequence shown here is derived from an EMBL/GenBank/DDBJ whole genome shotgun (WGS) entry which is preliminary data.</text>
</comment>
<accession>A0A2A2LLV3</accession>
<proteinExistence type="predicted"/>